<protein>
    <submittedName>
        <fullName evidence="2">Phosphotransferase family protein</fullName>
    </submittedName>
</protein>
<organism evidence="2 3">
    <name type="scientific">Aquirufa rosea</name>
    <dbReference type="NCBI Taxonomy" id="2509241"/>
    <lineage>
        <taxon>Bacteria</taxon>
        <taxon>Pseudomonadati</taxon>
        <taxon>Bacteroidota</taxon>
        <taxon>Cytophagia</taxon>
        <taxon>Cytophagales</taxon>
        <taxon>Flectobacillaceae</taxon>
        <taxon>Aquirufa</taxon>
    </lineage>
</organism>
<dbReference type="InterPro" id="IPR008271">
    <property type="entry name" value="Ser/Thr_kinase_AS"/>
</dbReference>
<accession>A0A4Q1C2U2</accession>
<evidence type="ECO:0000313" key="2">
    <source>
        <dbReference type="EMBL" id="RXK52391.1"/>
    </source>
</evidence>
<gene>
    <name evidence="2" type="ORF">ESB04_01710</name>
</gene>
<dbReference type="CDD" id="cd05154">
    <property type="entry name" value="ACAD10_11_N-like"/>
    <property type="match status" value="1"/>
</dbReference>
<dbReference type="PROSITE" id="PS00108">
    <property type="entry name" value="PROTEIN_KINASE_ST"/>
    <property type="match status" value="1"/>
</dbReference>
<dbReference type="InterPro" id="IPR052898">
    <property type="entry name" value="ACAD10-like"/>
</dbReference>
<proteinExistence type="predicted"/>
<dbReference type="InterPro" id="IPR041726">
    <property type="entry name" value="ACAD10_11_N"/>
</dbReference>
<dbReference type="PANTHER" id="PTHR47829:SF1">
    <property type="entry name" value="HAD FAMILY PHOSPHATASE"/>
    <property type="match status" value="1"/>
</dbReference>
<dbReference type="Gene3D" id="3.30.200.20">
    <property type="entry name" value="Phosphorylase Kinase, domain 1"/>
    <property type="match status" value="1"/>
</dbReference>
<dbReference type="GO" id="GO:0004672">
    <property type="term" value="F:protein kinase activity"/>
    <property type="evidence" value="ECO:0007669"/>
    <property type="project" value="InterPro"/>
</dbReference>
<reference evidence="2 3" key="1">
    <citation type="submission" date="2019-01" db="EMBL/GenBank/DDBJ databases">
        <title>Cytophagaceae bacterium strain CAR-16.</title>
        <authorList>
            <person name="Chen W.-M."/>
        </authorList>
    </citation>
    <scope>NUCLEOTIDE SEQUENCE [LARGE SCALE GENOMIC DNA]</scope>
    <source>
        <strain evidence="2 3">CAR-16</strain>
    </source>
</reference>
<dbReference type="EMBL" id="SDHY01000001">
    <property type="protein sequence ID" value="RXK52391.1"/>
    <property type="molecule type" value="Genomic_DNA"/>
</dbReference>
<dbReference type="Proteomes" id="UP000289455">
    <property type="component" value="Unassembled WGS sequence"/>
</dbReference>
<dbReference type="InterPro" id="IPR002575">
    <property type="entry name" value="Aminoglycoside_PTrfase"/>
</dbReference>
<keyword evidence="3" id="KW-1185">Reference proteome</keyword>
<evidence type="ECO:0000259" key="1">
    <source>
        <dbReference type="Pfam" id="PF01636"/>
    </source>
</evidence>
<dbReference type="Gene3D" id="3.90.1200.10">
    <property type="match status" value="1"/>
</dbReference>
<evidence type="ECO:0000313" key="3">
    <source>
        <dbReference type="Proteomes" id="UP000289455"/>
    </source>
</evidence>
<dbReference type="InterPro" id="IPR011009">
    <property type="entry name" value="Kinase-like_dom_sf"/>
</dbReference>
<dbReference type="Pfam" id="PF01636">
    <property type="entry name" value="APH"/>
    <property type="match status" value="1"/>
</dbReference>
<dbReference type="PANTHER" id="PTHR47829">
    <property type="entry name" value="HYDROLASE, PUTATIVE (AFU_ORTHOLOGUE AFUA_1G12880)-RELATED"/>
    <property type="match status" value="1"/>
</dbReference>
<dbReference type="OrthoDB" id="3806873at2"/>
<dbReference type="AlphaFoldDB" id="A0A4Q1C2U2"/>
<dbReference type="RefSeq" id="WP_129025605.1">
    <property type="nucleotide sequence ID" value="NZ_SDHY01000001.1"/>
</dbReference>
<comment type="caution">
    <text evidence="2">The sequence shown here is derived from an EMBL/GenBank/DDBJ whole genome shotgun (WGS) entry which is preliminary data.</text>
</comment>
<dbReference type="SUPFAM" id="SSF56112">
    <property type="entry name" value="Protein kinase-like (PK-like)"/>
    <property type="match status" value="1"/>
</dbReference>
<feature type="domain" description="Aminoglycoside phosphotransferase" evidence="1">
    <location>
        <begin position="27"/>
        <end position="270"/>
    </location>
</feature>
<keyword evidence="2" id="KW-0808">Transferase</keyword>
<sequence>MKDVEQNASLWKYLSENLGIPESEWQISPFRGGFSNLTFGIEAHGKKWVLRRPPLGKKISKAHDMVREFRILQALEKAGYHKIPKPILCCEDESIWEAPFFVMEHVEGPILRNKMPEAQHLPSSFFRHLSAHSLDVLLELHQLDLDQSGLGKLGKSEGYMVRQVTGWADRYDNAQTEEILDMSNLASWLKEHIPTDEMVGFIHNDFKYDNLVLSSWEKPEVIAVLDWEMATVGDPRMDLGTLLAYWAEAKDPEILKMFNLSYAEGNFTREEVIEYYAKHSSISLDNVSFYYAFGLFKVGVIAQQIYQRHLQGFAPDSRFAELIHVVKACAKLAIQSILTNRI</sequence>
<name>A0A4Q1C2U2_9BACT</name>